<feature type="region of interest" description="Disordered" evidence="1">
    <location>
        <begin position="194"/>
        <end position="225"/>
    </location>
</feature>
<dbReference type="InterPro" id="IPR027417">
    <property type="entry name" value="P-loop_NTPase"/>
</dbReference>
<evidence type="ECO:0000313" key="2">
    <source>
        <dbReference type="EMBL" id="CAB4967470.1"/>
    </source>
</evidence>
<proteinExistence type="predicted"/>
<feature type="compositionally biased region" description="Polar residues" evidence="1">
    <location>
        <begin position="205"/>
        <end position="214"/>
    </location>
</feature>
<evidence type="ECO:0000256" key="1">
    <source>
        <dbReference type="SAM" id="MobiDB-lite"/>
    </source>
</evidence>
<dbReference type="Gene3D" id="3.40.50.300">
    <property type="entry name" value="P-loop containing nucleotide triphosphate hydrolases"/>
    <property type="match status" value="1"/>
</dbReference>
<protein>
    <submittedName>
        <fullName evidence="2">Unannotated protein</fullName>
    </submittedName>
</protein>
<accession>A0A6J7LG41</accession>
<dbReference type="EMBL" id="CAFBMW010000078">
    <property type="protein sequence ID" value="CAB4967470.1"/>
    <property type="molecule type" value="Genomic_DNA"/>
</dbReference>
<gene>
    <name evidence="2" type="ORF">UFOPK3662_04021</name>
</gene>
<reference evidence="2" key="1">
    <citation type="submission" date="2020-05" db="EMBL/GenBank/DDBJ databases">
        <authorList>
            <person name="Chiriac C."/>
            <person name="Salcher M."/>
            <person name="Ghai R."/>
            <person name="Kavagutti S V."/>
        </authorList>
    </citation>
    <scope>NUCLEOTIDE SEQUENCE</scope>
</reference>
<organism evidence="2">
    <name type="scientific">freshwater metagenome</name>
    <dbReference type="NCBI Taxonomy" id="449393"/>
    <lineage>
        <taxon>unclassified sequences</taxon>
        <taxon>metagenomes</taxon>
        <taxon>ecological metagenomes</taxon>
    </lineage>
</organism>
<name>A0A6J7LG41_9ZZZZ</name>
<sequence length="225" mass="24727">MQSENDGGDCAEGIIGCLDSLGIPLGSQIVDRLSERVFFYREAVKTGEEFGQLLRDLITRHKADCIWVDPLLGFAGVDLSDQQAASHFLRHIIQPVLQDTGVILFSVHHTTKPSKDKQGGGSLLDLAYSGAGSAELANWHRSVITLTKDPTPEGEDEQPFFTMKVVKRGGRAGIKDERGQYTVSVPLRHSKTPGRIAWERRGTLPPTQTPQTANAYRGRGEFDEV</sequence>
<dbReference type="AlphaFoldDB" id="A0A6J7LG41"/>